<dbReference type="EMBL" id="BMCG01000002">
    <property type="protein sequence ID" value="GGC02543.1"/>
    <property type="molecule type" value="Genomic_DNA"/>
</dbReference>
<dbReference type="PANTHER" id="PTHR30273">
    <property type="entry name" value="PERIPLASMIC SIGNAL SENSOR AND SIGMA FACTOR ACTIVATOR FECR-RELATED"/>
    <property type="match status" value="1"/>
</dbReference>
<gene>
    <name evidence="3" type="ORF">GCM10007205_09780</name>
</gene>
<sequence>MPDAPSVAESVSLQAVQWLVALQAPDATADTHAACRRWRAESEAHEQAWQHIESFRAQLAAFDPLLVHGTLTRSASAARQRRQSLKLLAVLAVAGGGVWMAGRSTPAQAWLADYRTAPGERRTLTLADGTQLVMGSATAVDLRFDAQQRLVTLLEGDILITTAADPQAASHGARPFLVDTPDGRLRALGTRFEVRHWNADTSVGVYEGAVEVSPRNAAAGVRVLQAGERTHFTHSHIAESEVLPDVASPLATGMFVAREMPLADFLAELERYRRGHLSCDPAIAELKVSGIYPLDDTERVLDMLLRTLPIEMQSWTRYWVRLRPRSDSV</sequence>
<comment type="caution">
    <text evidence="3">The sequence shown here is derived from an EMBL/GenBank/DDBJ whole genome shotgun (WGS) entry which is preliminary data.</text>
</comment>
<reference evidence="3" key="2">
    <citation type="submission" date="2020-09" db="EMBL/GenBank/DDBJ databases">
        <authorList>
            <person name="Sun Q."/>
            <person name="Sedlacek I."/>
        </authorList>
    </citation>
    <scope>NUCLEOTIDE SEQUENCE</scope>
    <source>
        <strain evidence="3">CCM 7086</strain>
    </source>
</reference>
<dbReference type="InterPro" id="IPR032623">
    <property type="entry name" value="FecR_N"/>
</dbReference>
<dbReference type="Proteomes" id="UP000620266">
    <property type="component" value="Unassembled WGS sequence"/>
</dbReference>
<dbReference type="InterPro" id="IPR012373">
    <property type="entry name" value="Ferrdict_sens_TM"/>
</dbReference>
<evidence type="ECO:0000313" key="3">
    <source>
        <dbReference type="EMBL" id="GGC02543.1"/>
    </source>
</evidence>
<evidence type="ECO:0000259" key="1">
    <source>
        <dbReference type="Pfam" id="PF04773"/>
    </source>
</evidence>
<evidence type="ECO:0000259" key="2">
    <source>
        <dbReference type="Pfam" id="PF16220"/>
    </source>
</evidence>
<name>A0A8J2XWY5_9BURK</name>
<reference evidence="3" key="1">
    <citation type="journal article" date="2014" name="Int. J. Syst. Evol. Microbiol.">
        <title>Complete genome sequence of Corynebacterium casei LMG S-19264T (=DSM 44701T), isolated from a smear-ripened cheese.</title>
        <authorList>
            <consortium name="US DOE Joint Genome Institute (JGI-PGF)"/>
            <person name="Walter F."/>
            <person name="Albersmeier A."/>
            <person name="Kalinowski J."/>
            <person name="Ruckert C."/>
        </authorList>
    </citation>
    <scope>NUCLEOTIDE SEQUENCE</scope>
    <source>
        <strain evidence="3">CCM 7086</strain>
    </source>
</reference>
<accession>A0A8J2XWY5</accession>
<protein>
    <submittedName>
        <fullName evidence="3">Iron uptake regulator</fullName>
    </submittedName>
</protein>
<organism evidence="3 4">
    <name type="scientific">Oxalicibacterium flavum</name>
    <dbReference type="NCBI Taxonomy" id="179467"/>
    <lineage>
        <taxon>Bacteria</taxon>
        <taxon>Pseudomonadati</taxon>
        <taxon>Pseudomonadota</taxon>
        <taxon>Betaproteobacteria</taxon>
        <taxon>Burkholderiales</taxon>
        <taxon>Oxalobacteraceae</taxon>
        <taxon>Oxalicibacterium</taxon>
    </lineage>
</organism>
<proteinExistence type="predicted"/>
<dbReference type="PIRSF" id="PIRSF018266">
    <property type="entry name" value="FecR"/>
    <property type="match status" value="1"/>
</dbReference>
<dbReference type="GO" id="GO:0016989">
    <property type="term" value="F:sigma factor antagonist activity"/>
    <property type="evidence" value="ECO:0007669"/>
    <property type="project" value="TreeGrafter"/>
</dbReference>
<dbReference type="RefSeq" id="WP_229728712.1">
    <property type="nucleotide sequence ID" value="NZ_BMCG01000002.1"/>
</dbReference>
<dbReference type="Pfam" id="PF16220">
    <property type="entry name" value="DUF4880"/>
    <property type="match status" value="1"/>
</dbReference>
<dbReference type="AlphaFoldDB" id="A0A8J2XWY5"/>
<dbReference type="Gene3D" id="2.60.120.1440">
    <property type="match status" value="1"/>
</dbReference>
<dbReference type="Pfam" id="PF04773">
    <property type="entry name" value="FecR"/>
    <property type="match status" value="1"/>
</dbReference>
<dbReference type="InterPro" id="IPR006860">
    <property type="entry name" value="FecR"/>
</dbReference>
<feature type="domain" description="FecR protein" evidence="1">
    <location>
        <begin position="113"/>
        <end position="211"/>
    </location>
</feature>
<feature type="domain" description="FecR N-terminal" evidence="2">
    <location>
        <begin position="14"/>
        <end position="54"/>
    </location>
</feature>
<dbReference type="PANTHER" id="PTHR30273:SF2">
    <property type="entry name" value="PROTEIN FECR"/>
    <property type="match status" value="1"/>
</dbReference>
<evidence type="ECO:0000313" key="4">
    <source>
        <dbReference type="Proteomes" id="UP000620266"/>
    </source>
</evidence>
<keyword evidence="4" id="KW-1185">Reference proteome</keyword>